<comment type="caution">
    <text evidence="2">The sequence shown here is derived from an EMBL/GenBank/DDBJ whole genome shotgun (WGS) entry which is preliminary data.</text>
</comment>
<feature type="compositionally biased region" description="Polar residues" evidence="1">
    <location>
        <begin position="340"/>
        <end position="368"/>
    </location>
</feature>
<feature type="compositionally biased region" description="Polar residues" evidence="1">
    <location>
        <begin position="1192"/>
        <end position="1206"/>
    </location>
</feature>
<feature type="compositionally biased region" description="Polar residues" evidence="1">
    <location>
        <begin position="899"/>
        <end position="910"/>
    </location>
</feature>
<dbReference type="EMBL" id="MLAK01001401">
    <property type="protein sequence ID" value="OHS93451.1"/>
    <property type="molecule type" value="Genomic_DNA"/>
</dbReference>
<feature type="region of interest" description="Disordered" evidence="1">
    <location>
        <begin position="1275"/>
        <end position="1313"/>
    </location>
</feature>
<feature type="compositionally biased region" description="Low complexity" evidence="1">
    <location>
        <begin position="369"/>
        <end position="387"/>
    </location>
</feature>
<feature type="compositionally biased region" description="Basic and acidic residues" evidence="1">
    <location>
        <begin position="522"/>
        <end position="531"/>
    </location>
</feature>
<evidence type="ECO:0000256" key="1">
    <source>
        <dbReference type="SAM" id="MobiDB-lite"/>
    </source>
</evidence>
<feature type="compositionally biased region" description="Low complexity" evidence="1">
    <location>
        <begin position="1176"/>
        <end position="1191"/>
    </location>
</feature>
<feature type="region of interest" description="Disordered" evidence="1">
    <location>
        <begin position="320"/>
        <end position="411"/>
    </location>
</feature>
<feature type="region of interest" description="Disordered" evidence="1">
    <location>
        <begin position="448"/>
        <end position="490"/>
    </location>
</feature>
<feature type="region of interest" description="Disordered" evidence="1">
    <location>
        <begin position="243"/>
        <end position="276"/>
    </location>
</feature>
<evidence type="ECO:0000313" key="3">
    <source>
        <dbReference type="Proteomes" id="UP000179807"/>
    </source>
</evidence>
<accession>A0A1J4J714</accession>
<dbReference type="GeneID" id="94847808"/>
<name>A0A1J4J714_9EUKA</name>
<proteinExistence type="predicted"/>
<feature type="region of interest" description="Disordered" evidence="1">
    <location>
        <begin position="168"/>
        <end position="198"/>
    </location>
</feature>
<feature type="compositionally biased region" description="Low complexity" evidence="1">
    <location>
        <begin position="457"/>
        <end position="490"/>
    </location>
</feature>
<feature type="region of interest" description="Disordered" evidence="1">
    <location>
        <begin position="638"/>
        <end position="668"/>
    </location>
</feature>
<feature type="compositionally biased region" description="Polar residues" evidence="1">
    <location>
        <begin position="1356"/>
        <end position="1371"/>
    </location>
</feature>
<dbReference type="VEuPathDB" id="TrichDB:TRFO_40272"/>
<feature type="compositionally biased region" description="Basic residues" evidence="1">
    <location>
        <begin position="1428"/>
        <end position="1443"/>
    </location>
</feature>
<feature type="compositionally biased region" description="Basic residues" evidence="1">
    <location>
        <begin position="173"/>
        <end position="185"/>
    </location>
</feature>
<dbReference type="Proteomes" id="UP000179807">
    <property type="component" value="Unassembled WGS sequence"/>
</dbReference>
<feature type="compositionally biased region" description="Basic residues" evidence="1">
    <location>
        <begin position="782"/>
        <end position="795"/>
    </location>
</feature>
<feature type="compositionally biased region" description="Basic and acidic residues" evidence="1">
    <location>
        <begin position="1165"/>
        <end position="1175"/>
    </location>
</feature>
<feature type="compositionally biased region" description="Basic and acidic residues" evidence="1">
    <location>
        <begin position="1339"/>
        <end position="1350"/>
    </location>
</feature>
<feature type="region of interest" description="Disordered" evidence="1">
    <location>
        <begin position="1229"/>
        <end position="1248"/>
    </location>
</feature>
<feature type="compositionally biased region" description="Polar residues" evidence="1">
    <location>
        <begin position="1130"/>
        <end position="1142"/>
    </location>
</feature>
<feature type="compositionally biased region" description="Basic and acidic residues" evidence="1">
    <location>
        <begin position="796"/>
        <end position="812"/>
    </location>
</feature>
<feature type="compositionally biased region" description="Basic and acidic residues" evidence="1">
    <location>
        <begin position="330"/>
        <end position="339"/>
    </location>
</feature>
<feature type="region of interest" description="Disordered" evidence="1">
    <location>
        <begin position="511"/>
        <end position="547"/>
    </location>
</feature>
<reference evidence="2" key="1">
    <citation type="submission" date="2016-10" db="EMBL/GenBank/DDBJ databases">
        <authorList>
            <person name="Benchimol M."/>
            <person name="Almeida L.G."/>
            <person name="Vasconcelos A.T."/>
            <person name="Perreira-Neves A."/>
            <person name="Rosa I.A."/>
            <person name="Tasca T."/>
            <person name="Bogo M.R."/>
            <person name="de Souza W."/>
        </authorList>
    </citation>
    <scope>NUCLEOTIDE SEQUENCE [LARGE SCALE GENOMIC DNA]</scope>
    <source>
        <strain evidence="2">K</strain>
    </source>
</reference>
<feature type="compositionally biased region" description="Basic and acidic residues" evidence="1">
    <location>
        <begin position="651"/>
        <end position="667"/>
    </location>
</feature>
<feature type="compositionally biased region" description="Low complexity" evidence="1">
    <location>
        <begin position="936"/>
        <end position="945"/>
    </location>
</feature>
<feature type="region of interest" description="Disordered" evidence="1">
    <location>
        <begin position="707"/>
        <end position="824"/>
    </location>
</feature>
<feature type="region of interest" description="Disordered" evidence="1">
    <location>
        <begin position="889"/>
        <end position="955"/>
    </location>
</feature>
<protein>
    <submittedName>
        <fullName evidence="2">Uncharacterized protein</fullName>
    </submittedName>
</protein>
<dbReference type="RefSeq" id="XP_068346588.1">
    <property type="nucleotide sequence ID" value="XM_068513104.1"/>
</dbReference>
<feature type="compositionally biased region" description="Basic and acidic residues" evidence="1">
    <location>
        <begin position="588"/>
        <end position="620"/>
    </location>
</feature>
<feature type="region of interest" description="Disordered" evidence="1">
    <location>
        <begin position="1339"/>
        <end position="1479"/>
    </location>
</feature>
<feature type="compositionally biased region" description="Basic residues" evidence="1">
    <location>
        <begin position="1394"/>
        <end position="1403"/>
    </location>
</feature>
<feature type="region of interest" description="Disordered" evidence="1">
    <location>
        <begin position="562"/>
        <end position="620"/>
    </location>
</feature>
<gene>
    <name evidence="2" type="ORF">TRFO_40272</name>
</gene>
<feature type="compositionally biased region" description="Low complexity" evidence="1">
    <location>
        <begin position="1207"/>
        <end position="1218"/>
    </location>
</feature>
<keyword evidence="3" id="KW-1185">Reference proteome</keyword>
<organism evidence="2 3">
    <name type="scientific">Tritrichomonas foetus</name>
    <dbReference type="NCBI Taxonomy" id="1144522"/>
    <lineage>
        <taxon>Eukaryota</taxon>
        <taxon>Metamonada</taxon>
        <taxon>Parabasalia</taxon>
        <taxon>Tritrichomonadida</taxon>
        <taxon>Tritrichomonadidae</taxon>
        <taxon>Tritrichomonas</taxon>
    </lineage>
</organism>
<evidence type="ECO:0000313" key="2">
    <source>
        <dbReference type="EMBL" id="OHS93451.1"/>
    </source>
</evidence>
<feature type="compositionally biased region" description="Polar residues" evidence="1">
    <location>
        <begin position="1151"/>
        <end position="1164"/>
    </location>
</feature>
<feature type="region of interest" description="Disordered" evidence="1">
    <location>
        <begin position="1130"/>
        <end position="1219"/>
    </location>
</feature>
<feature type="compositionally biased region" description="Low complexity" evidence="1">
    <location>
        <begin position="320"/>
        <end position="329"/>
    </location>
</feature>
<sequence>MNVTPRQFSGKKAMIFDNQMSTPTNGNNDFSTPHTLSVSIPIQISNSLRDQILKAGTNKSGFSNKGGYSDNNSNQNDDILLNINTELYLDDFHHQNDGTNTFTSFYDGSGYLSQPSLDISTPTIITVINTSQSDSKREKRNRRKDRKLIISNPIHQGSLSSVEVFGYDDNKKSTKSNRKRNKKNSKFNNNENSFDNRDIDIMNYSSSDVSEAFKEVQKMNYSKFSTTGAQTTVSVTAVSNKKDNFQNTPKLNQNKPINPNDKFSSSHTQTSMSCVVPDSTNRTLRTINAFEIQENESTSIDSEMNITPNRRIKNIKNNSSEFSFSSTDTENVHKNREPFTSHNKSSSYIHQNSRIIQDSDSSIKSNDYSPTSSASTSNFSSASNSSSYQNKTRTKQKNQDHNKKNLKIVESSNFSSTGSSVISLQKISSSSSHKSARMYKKKIENMTKEISDEDENSYNSDDSSKSSSYYSNTTEQSSSSKENLANENSNSSSYFSYYSSTDLVEPKNVIKENFTNKKKKENSKTEKESRKTNIKRRSASARKEMSINTIDEPIRQYKLRTITPIPEKVTPTVEPHQKRSASVTRNTSNEKRNTSPETKKHNHSNKENDKETYREKYKTPTLNRKNDFLDSKIRVNFDFKTPNNNNNNNNNEEKIQSTPRSERRAKTPEFVSDTVNTHITDFPIKYESRKRKPVVETVLSSSTTMDIYSSDSDEIPKNKGKVSKPSSFISFDRQPFGPSSRQSLLEKIQSKLSEDESSSSIENDTPKYLSSDDFEQSPSPVKGRKNKRNKNRKSRNTPDRTNKDHFNKIEHQKVRRVGNEQSDASEFEKYFYAPSSSGGNHDRQSRFIAPKKKVCFDTDDSIIDSSTDIGSASDFGKDFKNLNRKTQNTYSDSKFSKSPKISPTQANSQLKLRKSQKAKSSQNSTKDLKNNDDSDYTYSSDTTDSPENSYISDNDYEINKRKITINNTNENVCKNSMIKPDNKKEIKIITPSQTEDNPNVKNSSLKNRNITSELIQNSLNMNSSSEFELEFKLAKKKMLKEKNNRKDISFRGINLESSEIVDDARDVPVVIKKDKDISDYSSDFEKAYAKVRKNQFSFDDELKDSKFVSKKKKTEESDVGETQIFQIDQSMLLQQNESSSPTPFFKKRISKNNTPRIQNISSPKEPQKPKSDKKVLSNNKISSSNSQKKPSLTASPSKNVKPNNISKTLNKPNTLNNNFIVNNSQSIKKEMSQNIPPNTETTNVQTDSKMTSRQLLDAINMNSLSSEFQLTISESDFKPENEEEVKESVRDVINPKKKESKESPPNKKPEKEGVYQITEDLLSSSSSFVPTDKEYDALHRIDNNSGENKENINLADKNNSSQNSVFSSKNTFNEEESTSGIDFGNIDYYSSSSSRKRNSKKRMISNEPASSSSAKDIEESDTLVNPSSKRRSSSQSSSKRKMKYSGESVSDSSRSSRRRKHSDSSSKPKKKKNNEKDSI</sequence>
<feature type="compositionally biased region" description="Basic residues" evidence="1">
    <location>
        <begin position="1455"/>
        <end position="1473"/>
    </location>
</feature>